<dbReference type="HAMAP" id="MF_01849">
    <property type="entry name" value="RNA_methyltr_RlmN"/>
    <property type="match status" value="1"/>
</dbReference>
<keyword evidence="3 12" id="KW-0963">Cytoplasm</keyword>
<dbReference type="GO" id="GO:0070475">
    <property type="term" value="P:rRNA base methylation"/>
    <property type="evidence" value="ECO:0007669"/>
    <property type="project" value="UniProtKB-UniRule"/>
</dbReference>
<comment type="similarity">
    <text evidence="12">Belongs to the radical SAM superfamily. RlmN family.</text>
</comment>
<dbReference type="PANTHER" id="PTHR30544:SF5">
    <property type="entry name" value="RADICAL SAM CORE DOMAIN-CONTAINING PROTEIN"/>
    <property type="match status" value="1"/>
</dbReference>
<dbReference type="InterPro" id="IPR027492">
    <property type="entry name" value="RNA_MTrfase_RlmN"/>
</dbReference>
<feature type="binding site" evidence="12">
    <location>
        <position position="116"/>
    </location>
    <ligand>
        <name>[4Fe-4S] cluster</name>
        <dbReference type="ChEBI" id="CHEBI:49883"/>
        <note>4Fe-4S-S-AdoMet</note>
    </ligand>
</feature>
<evidence type="ECO:0000256" key="10">
    <source>
        <dbReference type="ARBA" id="ARBA00023004"/>
    </source>
</evidence>
<dbReference type="PIRSF" id="PIRSF006004">
    <property type="entry name" value="CHP00048"/>
    <property type="match status" value="1"/>
</dbReference>
<dbReference type="GO" id="GO:0051539">
    <property type="term" value="F:4 iron, 4 sulfur cluster binding"/>
    <property type="evidence" value="ECO:0007669"/>
    <property type="project" value="UniProtKB-UniRule"/>
</dbReference>
<feature type="binding site" evidence="12">
    <location>
        <position position="198"/>
    </location>
    <ligand>
        <name>S-adenosyl-L-methionine</name>
        <dbReference type="ChEBI" id="CHEBI:59789"/>
    </ligand>
</feature>
<gene>
    <name evidence="12 14" type="primary">rlmN</name>
    <name evidence="14" type="ORF">SPTER_20030</name>
</gene>
<dbReference type="InterPro" id="IPR040072">
    <property type="entry name" value="Methyltransferase_A"/>
</dbReference>
<comment type="catalytic activity">
    <reaction evidence="12">
        <text>adenosine(37) in tRNA + 2 reduced [2Fe-2S]-[ferredoxin] + 2 S-adenosyl-L-methionine = 2-methyladenosine(37) in tRNA + 5'-deoxyadenosine + L-methionine + 2 oxidized [2Fe-2S]-[ferredoxin] + S-adenosyl-L-homocysteine</text>
        <dbReference type="Rhea" id="RHEA:43332"/>
        <dbReference type="Rhea" id="RHEA-COMP:10000"/>
        <dbReference type="Rhea" id="RHEA-COMP:10001"/>
        <dbReference type="Rhea" id="RHEA-COMP:10162"/>
        <dbReference type="Rhea" id="RHEA-COMP:10485"/>
        <dbReference type="ChEBI" id="CHEBI:17319"/>
        <dbReference type="ChEBI" id="CHEBI:33737"/>
        <dbReference type="ChEBI" id="CHEBI:33738"/>
        <dbReference type="ChEBI" id="CHEBI:57844"/>
        <dbReference type="ChEBI" id="CHEBI:57856"/>
        <dbReference type="ChEBI" id="CHEBI:59789"/>
        <dbReference type="ChEBI" id="CHEBI:74411"/>
        <dbReference type="ChEBI" id="CHEBI:74497"/>
        <dbReference type="EC" id="2.1.1.192"/>
    </reaction>
</comment>
<feature type="active site" description="S-methylcysteine intermediate" evidence="12">
    <location>
        <position position="340"/>
    </location>
</feature>
<keyword evidence="11 12" id="KW-0411">Iron-sulfur</keyword>
<dbReference type="PROSITE" id="PS51918">
    <property type="entry name" value="RADICAL_SAM"/>
    <property type="match status" value="1"/>
</dbReference>
<organism evidence="14 15">
    <name type="scientific">Sporomusa termitida</name>
    <dbReference type="NCBI Taxonomy" id="2377"/>
    <lineage>
        <taxon>Bacteria</taxon>
        <taxon>Bacillati</taxon>
        <taxon>Bacillota</taxon>
        <taxon>Negativicutes</taxon>
        <taxon>Selenomonadales</taxon>
        <taxon>Sporomusaceae</taxon>
        <taxon>Sporomusa</taxon>
    </lineage>
</organism>
<keyword evidence="12" id="KW-1015">Disulfide bond</keyword>
<name>A0A517DTJ4_9FIRM</name>
<dbReference type="FunFam" id="3.20.20.70:FF:000014">
    <property type="entry name" value="Probable dual-specificity RNA methyltransferase RlmN"/>
    <property type="match status" value="1"/>
</dbReference>
<dbReference type="OrthoDB" id="9793973at2"/>
<dbReference type="SFLD" id="SFLDS00029">
    <property type="entry name" value="Radical_SAM"/>
    <property type="match status" value="1"/>
</dbReference>
<feature type="binding site" evidence="12">
    <location>
        <begin position="166"/>
        <end position="167"/>
    </location>
    <ligand>
        <name>S-adenosyl-L-methionine</name>
        <dbReference type="ChEBI" id="CHEBI:59789"/>
    </ligand>
</feature>
<comment type="function">
    <text evidence="12">Specifically methylates position 2 of adenine 2503 in 23S rRNA and position 2 of adenine 37 in tRNAs.</text>
</comment>
<comment type="caution">
    <text evidence="12">Lacks conserved residue(s) required for the propagation of feature annotation.</text>
</comment>
<comment type="cofactor">
    <cofactor evidence="12">
        <name>[4Fe-4S] cluster</name>
        <dbReference type="ChEBI" id="CHEBI:49883"/>
    </cofactor>
    <text evidence="12">Binds 1 [4Fe-4S] cluster. The cluster is coordinated with 3 cysteines and an exchangeable S-adenosyl-L-methionine.</text>
</comment>
<evidence type="ECO:0000313" key="14">
    <source>
        <dbReference type="EMBL" id="QDR80673.1"/>
    </source>
</evidence>
<keyword evidence="2 12" id="KW-0004">4Fe-4S</keyword>
<dbReference type="GO" id="GO:0002935">
    <property type="term" value="F:tRNA (adenine(37)-C2)-methyltransferase activity"/>
    <property type="evidence" value="ECO:0007669"/>
    <property type="project" value="UniProtKB-UniRule"/>
</dbReference>
<dbReference type="CDD" id="cd01335">
    <property type="entry name" value="Radical_SAM"/>
    <property type="match status" value="1"/>
</dbReference>
<dbReference type="Gene3D" id="1.10.150.530">
    <property type="match status" value="1"/>
</dbReference>
<dbReference type="SUPFAM" id="SSF102114">
    <property type="entry name" value="Radical SAM enzymes"/>
    <property type="match status" value="1"/>
</dbReference>
<keyword evidence="10 12" id="KW-0408">Iron</keyword>
<accession>A0A517DTJ4</accession>
<dbReference type="GO" id="GO:0030488">
    <property type="term" value="P:tRNA methylation"/>
    <property type="evidence" value="ECO:0007669"/>
    <property type="project" value="UniProtKB-UniRule"/>
</dbReference>
<dbReference type="GO" id="GO:0070040">
    <property type="term" value="F:rRNA (adenine(2503)-C2-)-methyltransferase activity"/>
    <property type="evidence" value="ECO:0007669"/>
    <property type="project" value="UniProtKB-UniRule"/>
</dbReference>
<dbReference type="Proteomes" id="UP000320776">
    <property type="component" value="Chromosome"/>
</dbReference>
<evidence type="ECO:0000256" key="7">
    <source>
        <dbReference type="ARBA" id="ARBA00022691"/>
    </source>
</evidence>
<evidence type="ECO:0000256" key="1">
    <source>
        <dbReference type="ARBA" id="ARBA00004496"/>
    </source>
</evidence>
<dbReference type="EMBL" id="CP036259">
    <property type="protein sequence ID" value="QDR80673.1"/>
    <property type="molecule type" value="Genomic_DNA"/>
</dbReference>
<keyword evidence="9 12" id="KW-0479">Metal-binding</keyword>
<evidence type="ECO:0000256" key="12">
    <source>
        <dbReference type="HAMAP-Rule" id="MF_01849"/>
    </source>
</evidence>
<evidence type="ECO:0000259" key="13">
    <source>
        <dbReference type="PROSITE" id="PS51918"/>
    </source>
</evidence>
<keyword evidence="8 12" id="KW-0819">tRNA processing</keyword>
<feature type="binding site" evidence="12">
    <location>
        <position position="120"/>
    </location>
    <ligand>
        <name>[4Fe-4S] cluster</name>
        <dbReference type="ChEBI" id="CHEBI:49883"/>
        <note>4Fe-4S-S-AdoMet</note>
    </ligand>
</feature>
<dbReference type="InterPro" id="IPR013785">
    <property type="entry name" value="Aldolase_TIM"/>
</dbReference>
<dbReference type="GO" id="GO:0046872">
    <property type="term" value="F:metal ion binding"/>
    <property type="evidence" value="ECO:0007669"/>
    <property type="project" value="UniProtKB-KW"/>
</dbReference>
<proteinExistence type="inferred from homology"/>
<feature type="binding site" evidence="12">
    <location>
        <position position="123"/>
    </location>
    <ligand>
        <name>[4Fe-4S] cluster</name>
        <dbReference type="ChEBI" id="CHEBI:49883"/>
        <note>4Fe-4S-S-AdoMet</note>
    </ligand>
</feature>
<evidence type="ECO:0000313" key="15">
    <source>
        <dbReference type="Proteomes" id="UP000320776"/>
    </source>
</evidence>
<feature type="binding site" evidence="12">
    <location>
        <begin position="221"/>
        <end position="223"/>
    </location>
    <ligand>
        <name>S-adenosyl-L-methionine</name>
        <dbReference type="ChEBI" id="CHEBI:59789"/>
    </ligand>
</feature>
<evidence type="ECO:0000256" key="4">
    <source>
        <dbReference type="ARBA" id="ARBA00022552"/>
    </source>
</evidence>
<dbReference type="AlphaFoldDB" id="A0A517DTJ4"/>
<keyword evidence="4 12" id="KW-0698">rRNA processing</keyword>
<evidence type="ECO:0000256" key="2">
    <source>
        <dbReference type="ARBA" id="ARBA00022485"/>
    </source>
</evidence>
<dbReference type="InterPro" id="IPR058240">
    <property type="entry name" value="rSAM_sf"/>
</dbReference>
<evidence type="ECO:0000256" key="9">
    <source>
        <dbReference type="ARBA" id="ARBA00022723"/>
    </source>
</evidence>
<keyword evidence="15" id="KW-1185">Reference proteome</keyword>
<dbReference type="EC" id="2.1.1.192" evidence="12"/>
<dbReference type="InterPro" id="IPR004383">
    <property type="entry name" value="rRNA_lsu_MTrfase_RlmN/Cfr"/>
</dbReference>
<dbReference type="Pfam" id="PF21016">
    <property type="entry name" value="RlmN_N"/>
    <property type="match status" value="1"/>
</dbReference>
<dbReference type="GO" id="GO:0005737">
    <property type="term" value="C:cytoplasm"/>
    <property type="evidence" value="ECO:0007669"/>
    <property type="project" value="UniProtKB-SubCell"/>
</dbReference>
<dbReference type="RefSeq" id="WP_144350259.1">
    <property type="nucleotide sequence ID" value="NZ_CP036259.1"/>
</dbReference>
<comment type="subcellular location">
    <subcellularLocation>
        <location evidence="1 12">Cytoplasm</location>
    </subcellularLocation>
</comment>
<dbReference type="SFLD" id="SFLDG01062">
    <property type="entry name" value="methyltransferase_(Class_A)"/>
    <property type="match status" value="1"/>
</dbReference>
<comment type="miscellaneous">
    <text evidence="12">Reaction proceeds by a ping-pong mechanism involving intermediate methylation of a conserved cysteine residue.</text>
</comment>
<evidence type="ECO:0000256" key="6">
    <source>
        <dbReference type="ARBA" id="ARBA00022679"/>
    </source>
</evidence>
<protein>
    <recommendedName>
        <fullName evidence="12">Probable dual-specificity RNA methyltransferase RlmN</fullName>
        <ecNumber evidence="12">2.1.1.192</ecNumber>
    </recommendedName>
    <alternativeName>
        <fullName evidence="12">23S rRNA (adenine(2503)-C(2))-methyltransferase</fullName>
    </alternativeName>
    <alternativeName>
        <fullName evidence="12">23S rRNA m2A2503 methyltransferase</fullName>
    </alternativeName>
    <alternativeName>
        <fullName evidence="12">Ribosomal RNA large subunit methyltransferase N</fullName>
    </alternativeName>
    <alternativeName>
        <fullName evidence="12">tRNA (adenine(37)-C(2))-methyltransferase</fullName>
    </alternativeName>
    <alternativeName>
        <fullName evidence="12">tRNA m2A37 methyltransferase</fullName>
    </alternativeName>
</protein>
<evidence type="ECO:0000256" key="3">
    <source>
        <dbReference type="ARBA" id="ARBA00022490"/>
    </source>
</evidence>
<sequence length="352" mass="38536">MTAPAKTELFGLTAAETAAVIKPLGLEKYRGQQIVEWIYKHGVREFAAMTNLAKDQRAKLADNFTIMQLNEQAAQHAGDGKTSKFLLAFTDGMAVETVLLRQHYGNSVCISTQVGCAMGCSFCASTLGGLARNLTGGEILAQVLYIEQLLQPAGHKVDSIVLMGSGEPLANYDNVLRFIRLIHAPYCLNLSYRSITLSTAGIVPAIDKLAAEGIPITLSISLHAASNELRTRLMPVNKHYPLEQVLAAGSRYADITGRRVTYEYSLIAGINDQPEHARELAALLKGRQANVNLIPVNPVPERGFYRPSPADIGRFEQFLKNHQLNVTLRREMGTDIDAACGQLRHKILRKNG</sequence>
<reference evidence="14 15" key="1">
    <citation type="submission" date="2019-02" db="EMBL/GenBank/DDBJ databases">
        <title>Closed genome of Sporomusa termitida DSM 4440.</title>
        <authorList>
            <person name="Poehlein A."/>
            <person name="Daniel R."/>
        </authorList>
    </citation>
    <scope>NUCLEOTIDE SEQUENCE [LARGE SCALE GENOMIC DNA]</scope>
    <source>
        <strain evidence="14 15">DSM 4440</strain>
    </source>
</reference>
<keyword evidence="7 12" id="KW-0949">S-adenosyl-L-methionine</keyword>
<comment type="catalytic activity">
    <reaction evidence="12">
        <text>adenosine(2503) in 23S rRNA + 2 reduced [2Fe-2S]-[ferredoxin] + 2 S-adenosyl-L-methionine = 2-methyladenosine(2503) in 23S rRNA + 5'-deoxyadenosine + L-methionine + 2 oxidized [2Fe-2S]-[ferredoxin] + S-adenosyl-L-homocysteine</text>
        <dbReference type="Rhea" id="RHEA:42916"/>
        <dbReference type="Rhea" id="RHEA-COMP:10000"/>
        <dbReference type="Rhea" id="RHEA-COMP:10001"/>
        <dbReference type="Rhea" id="RHEA-COMP:10152"/>
        <dbReference type="Rhea" id="RHEA-COMP:10282"/>
        <dbReference type="ChEBI" id="CHEBI:17319"/>
        <dbReference type="ChEBI" id="CHEBI:33737"/>
        <dbReference type="ChEBI" id="CHEBI:33738"/>
        <dbReference type="ChEBI" id="CHEBI:57844"/>
        <dbReference type="ChEBI" id="CHEBI:57856"/>
        <dbReference type="ChEBI" id="CHEBI:59789"/>
        <dbReference type="ChEBI" id="CHEBI:74411"/>
        <dbReference type="ChEBI" id="CHEBI:74497"/>
        <dbReference type="EC" id="2.1.1.192"/>
    </reaction>
</comment>
<feature type="domain" description="Radical SAM core" evidence="13">
    <location>
        <begin position="102"/>
        <end position="335"/>
    </location>
</feature>
<evidence type="ECO:0000256" key="5">
    <source>
        <dbReference type="ARBA" id="ARBA00022603"/>
    </source>
</evidence>
<dbReference type="Gene3D" id="3.20.20.70">
    <property type="entry name" value="Aldolase class I"/>
    <property type="match status" value="1"/>
</dbReference>
<dbReference type="GO" id="GO:0019843">
    <property type="term" value="F:rRNA binding"/>
    <property type="evidence" value="ECO:0007669"/>
    <property type="project" value="UniProtKB-UniRule"/>
</dbReference>
<keyword evidence="5 12" id="KW-0489">Methyltransferase</keyword>
<evidence type="ECO:0000256" key="8">
    <source>
        <dbReference type="ARBA" id="ARBA00022694"/>
    </source>
</evidence>
<feature type="binding site" evidence="12">
    <location>
        <position position="297"/>
    </location>
    <ligand>
        <name>S-adenosyl-L-methionine</name>
        <dbReference type="ChEBI" id="CHEBI:59789"/>
    </ligand>
</feature>
<evidence type="ECO:0000256" key="11">
    <source>
        <dbReference type="ARBA" id="ARBA00023014"/>
    </source>
</evidence>
<dbReference type="InterPro" id="IPR007197">
    <property type="entry name" value="rSAM"/>
</dbReference>
<dbReference type="GO" id="GO:0000049">
    <property type="term" value="F:tRNA binding"/>
    <property type="evidence" value="ECO:0007669"/>
    <property type="project" value="UniProtKB-UniRule"/>
</dbReference>
<dbReference type="Pfam" id="PF04055">
    <property type="entry name" value="Radical_SAM"/>
    <property type="match status" value="1"/>
</dbReference>
<dbReference type="InterPro" id="IPR048641">
    <property type="entry name" value="RlmN_N"/>
</dbReference>
<dbReference type="KEGG" id="sted:SPTER_20030"/>
<dbReference type="PANTHER" id="PTHR30544">
    <property type="entry name" value="23S RRNA METHYLTRANSFERASE"/>
    <property type="match status" value="1"/>
</dbReference>
<keyword evidence="6 12" id="KW-0808">Transferase</keyword>
<dbReference type="SFLD" id="SFLDF00275">
    <property type="entry name" value="adenosine_C2_methyltransferase"/>
    <property type="match status" value="1"/>
</dbReference>
<dbReference type="NCBIfam" id="TIGR00048">
    <property type="entry name" value="rRNA_mod_RlmN"/>
    <property type="match status" value="1"/>
</dbReference>
<feature type="active site" description="Proton acceptor" evidence="12">
    <location>
        <position position="96"/>
    </location>
</feature>